<comment type="caution">
    <text evidence="4">The sequence shown here is derived from an EMBL/GenBank/DDBJ whole genome shotgun (WGS) entry which is preliminary data.</text>
</comment>
<protein>
    <submittedName>
        <fullName evidence="4">ADP-ribosylation factor</fullName>
    </submittedName>
</protein>
<accession>A0ABR3KC00</accession>
<dbReference type="Pfam" id="PF00025">
    <property type="entry name" value="Arf"/>
    <property type="match status" value="1"/>
</dbReference>
<evidence type="ECO:0000313" key="5">
    <source>
        <dbReference type="Proteomes" id="UP001558632"/>
    </source>
</evidence>
<dbReference type="InterPro" id="IPR027417">
    <property type="entry name" value="P-loop_NTPase"/>
</dbReference>
<proteinExistence type="predicted"/>
<organism evidence="4 5">
    <name type="scientific">Trichinella spiralis</name>
    <name type="common">Trichina worm</name>
    <dbReference type="NCBI Taxonomy" id="6334"/>
    <lineage>
        <taxon>Eukaryota</taxon>
        <taxon>Metazoa</taxon>
        <taxon>Ecdysozoa</taxon>
        <taxon>Nematoda</taxon>
        <taxon>Enoplea</taxon>
        <taxon>Dorylaimia</taxon>
        <taxon>Trichinellida</taxon>
        <taxon>Trichinellidae</taxon>
        <taxon>Trichinella</taxon>
    </lineage>
</organism>
<dbReference type="SMART" id="SM00177">
    <property type="entry name" value="ARF"/>
    <property type="match status" value="1"/>
</dbReference>
<feature type="compositionally biased region" description="Low complexity" evidence="3">
    <location>
        <begin position="205"/>
        <end position="223"/>
    </location>
</feature>
<feature type="region of interest" description="Disordered" evidence="3">
    <location>
        <begin position="1"/>
        <end position="225"/>
    </location>
</feature>
<dbReference type="NCBIfam" id="TIGR00231">
    <property type="entry name" value="small_GTP"/>
    <property type="match status" value="1"/>
</dbReference>
<dbReference type="InterPro" id="IPR005225">
    <property type="entry name" value="Small_GTP-bd"/>
</dbReference>
<dbReference type="PRINTS" id="PR00328">
    <property type="entry name" value="SAR1GTPBP"/>
</dbReference>
<dbReference type="SMART" id="SM00178">
    <property type="entry name" value="SAR"/>
    <property type="match status" value="1"/>
</dbReference>
<dbReference type="InterPro" id="IPR024156">
    <property type="entry name" value="Small_GTPase_ARF"/>
</dbReference>
<keyword evidence="2" id="KW-0342">GTP-binding</keyword>
<gene>
    <name evidence="4" type="ORF">TSPI_08308</name>
</gene>
<dbReference type="SUPFAM" id="SSF52540">
    <property type="entry name" value="P-loop containing nucleoside triphosphate hydrolases"/>
    <property type="match status" value="1"/>
</dbReference>
<feature type="compositionally biased region" description="Polar residues" evidence="3">
    <location>
        <begin position="60"/>
        <end position="71"/>
    </location>
</feature>
<evidence type="ECO:0000256" key="1">
    <source>
        <dbReference type="ARBA" id="ARBA00022741"/>
    </source>
</evidence>
<dbReference type="SMART" id="SM00175">
    <property type="entry name" value="RAB"/>
    <property type="match status" value="1"/>
</dbReference>
<name>A0ABR3KC00_TRISP</name>
<dbReference type="EMBL" id="JBEUSY010000431">
    <property type="protein sequence ID" value="KAL1233708.1"/>
    <property type="molecule type" value="Genomic_DNA"/>
</dbReference>
<dbReference type="Gene3D" id="3.40.50.300">
    <property type="entry name" value="P-loop containing nucleotide triphosphate hydrolases"/>
    <property type="match status" value="1"/>
</dbReference>
<feature type="region of interest" description="Disordered" evidence="3">
    <location>
        <begin position="255"/>
        <end position="279"/>
    </location>
</feature>
<feature type="compositionally biased region" description="Low complexity" evidence="3">
    <location>
        <begin position="72"/>
        <end position="88"/>
    </location>
</feature>
<feature type="compositionally biased region" description="Low complexity" evidence="3">
    <location>
        <begin position="145"/>
        <end position="160"/>
    </location>
</feature>
<reference evidence="4 5" key="1">
    <citation type="submission" date="2024-07" db="EMBL/GenBank/DDBJ databases">
        <title>Enhanced genomic and transcriptomic resources for Trichinella pseudospiralis and T. spiralis underpin the discovery of pronounced molecular differences between stages and species.</title>
        <authorList>
            <person name="Pasi K.K."/>
            <person name="La Rosa G."/>
            <person name="Gomez-Morales M.A."/>
            <person name="Tosini F."/>
            <person name="Sumanam S."/>
            <person name="Young N.D."/>
            <person name="Chang B.C."/>
            <person name="Robin G.B."/>
        </authorList>
    </citation>
    <scope>NUCLEOTIDE SEQUENCE [LARGE SCALE GENOMIC DNA]</scope>
    <source>
        <strain evidence="4">ISS534</strain>
    </source>
</reference>
<evidence type="ECO:0000256" key="2">
    <source>
        <dbReference type="ARBA" id="ARBA00023134"/>
    </source>
</evidence>
<sequence>MDKIEEKPVGHRRQGQNAAHSNEPELEGLLQQRNSEPAVAQPTTVLLKVTPLEAAGGRRVSSNETLSSFGPTTTSESEDVSSSSWTMTDNPPENRETPSTTPAVKLSPVVGNSNAPTAEFKLKPILKHPDSNQKPLTHRKGPRLIISISPSTSAPSEVSPCSSNVTTKRYIIRQRPGPQKIESESSVDVEEDSLDCKTESIGKAKQSSKGKPGESSGGSSSDSVTIVDETASALSTSEKMPRPKEVDEKTQNFVVQFSQSPKTSSDEAPSRPARRPRRAHDPKIWPVRLCWKISISFISEYFYSFSGCGRMGLDAAGKTTILYKLKLGQSVTTIPTVGFNVETVTYKNVKFNVWDVGGQDKIRPLWRHYYTGTQALIFVVDCADRDRIDEARQELHRIINDREMRDAVILVFANKQDIVEAMKPHEVQEKLGLTRLRDRNWFDVADIELQIIAKVPCILYTSFCRRITYLSWKRKKRIFNLPENAAL</sequence>
<dbReference type="PROSITE" id="PS51417">
    <property type="entry name" value="ARF"/>
    <property type="match status" value="1"/>
</dbReference>
<dbReference type="InterPro" id="IPR006689">
    <property type="entry name" value="Small_GTPase_ARF/SAR"/>
</dbReference>
<keyword evidence="5" id="KW-1185">Reference proteome</keyword>
<keyword evidence="1" id="KW-0547">Nucleotide-binding</keyword>
<dbReference type="Proteomes" id="UP001558632">
    <property type="component" value="Unassembled WGS sequence"/>
</dbReference>
<evidence type="ECO:0000313" key="4">
    <source>
        <dbReference type="EMBL" id="KAL1233708.1"/>
    </source>
</evidence>
<dbReference type="PANTHER" id="PTHR11711">
    <property type="entry name" value="ADP RIBOSYLATION FACTOR-RELATED"/>
    <property type="match status" value="1"/>
</dbReference>
<evidence type="ECO:0000256" key="3">
    <source>
        <dbReference type="SAM" id="MobiDB-lite"/>
    </source>
</evidence>